<protein>
    <recommendedName>
        <fullName evidence="5">DUF3284 domain-containing protein</fullName>
    </recommendedName>
</protein>
<dbReference type="EMBL" id="BLXU01000001">
    <property type="protein sequence ID" value="GFO51014.1"/>
    <property type="molecule type" value="Genomic_DNA"/>
</dbReference>
<dbReference type="RefSeq" id="WP_074749822.1">
    <property type="nucleotide sequence ID" value="NZ_BLXU01000001.1"/>
</dbReference>
<organism evidence="2 3">
    <name type="scientific">Lactococcus garvieae</name>
    <dbReference type="NCBI Taxonomy" id="1363"/>
    <lineage>
        <taxon>Bacteria</taxon>
        <taxon>Bacillati</taxon>
        <taxon>Bacillota</taxon>
        <taxon>Bacilli</taxon>
        <taxon>Lactobacillales</taxon>
        <taxon>Streptococcaceae</taxon>
        <taxon>Lactococcus</taxon>
    </lineage>
</organism>
<evidence type="ECO:0008006" key="5">
    <source>
        <dbReference type="Google" id="ProtNLM"/>
    </source>
</evidence>
<dbReference type="Gene3D" id="3.30.530.20">
    <property type="match status" value="1"/>
</dbReference>
<reference evidence="1 4" key="2">
    <citation type="submission" date="2020-06" db="EMBL/GenBank/DDBJ databases">
        <title>Draft genome sequence of Lactic acid bacteria from Okinawan-style tofu.</title>
        <authorList>
            <person name="Takara I."/>
            <person name="Ikematsu S."/>
        </authorList>
    </citation>
    <scope>NUCLEOTIDE SEQUENCE [LARGE SCALE GENOMIC DNA]</scope>
    <source>
        <strain evidence="4">lg38</strain>
        <strain evidence="1">Lg38</strain>
    </source>
</reference>
<dbReference type="OrthoDB" id="2361512at2"/>
<evidence type="ECO:0000313" key="1">
    <source>
        <dbReference type="EMBL" id="GFO51014.1"/>
    </source>
</evidence>
<dbReference type="InterPro" id="IPR023393">
    <property type="entry name" value="START-like_dom_sf"/>
</dbReference>
<dbReference type="Pfam" id="PF11687">
    <property type="entry name" value="DUF3284"/>
    <property type="match status" value="1"/>
</dbReference>
<accession>A0A1I4EKZ8</accession>
<reference evidence="2 3" key="1">
    <citation type="submission" date="2016-10" db="EMBL/GenBank/DDBJ databases">
        <authorList>
            <person name="de Groot N.N."/>
        </authorList>
    </citation>
    <scope>NUCLEOTIDE SEQUENCE [LARGE SCALE GENOMIC DNA]</scope>
    <source>
        <strain evidence="2 3">M79</strain>
    </source>
</reference>
<evidence type="ECO:0000313" key="2">
    <source>
        <dbReference type="EMBL" id="SFL06415.1"/>
    </source>
</evidence>
<proteinExistence type="predicted"/>
<sequence>MKISKTINAPVEFVYNQILDSSLYDIEKNTGRRPDLKSLNGFEYSKTFGKNQHGTITIDEVVKANKYAFTTKTIRNTFNTRWSFKPVNDKQTEITIEESRTSSGMIQKLNDMFVGTLLGYWKKRQMVAILNHIEQAYSGGK</sequence>
<dbReference type="CDD" id="cd07812">
    <property type="entry name" value="SRPBCC"/>
    <property type="match status" value="1"/>
</dbReference>
<evidence type="ECO:0000313" key="4">
    <source>
        <dbReference type="Proteomes" id="UP000504756"/>
    </source>
</evidence>
<dbReference type="SUPFAM" id="SSF55961">
    <property type="entry name" value="Bet v1-like"/>
    <property type="match status" value="1"/>
</dbReference>
<evidence type="ECO:0000313" key="3">
    <source>
        <dbReference type="Proteomes" id="UP000181969"/>
    </source>
</evidence>
<dbReference type="Proteomes" id="UP000181969">
    <property type="component" value="Unassembled WGS sequence"/>
</dbReference>
<name>A0A1I4EKZ8_9LACT</name>
<dbReference type="AlphaFoldDB" id="A0A1I4EKZ8"/>
<dbReference type="InterPro" id="IPR021701">
    <property type="entry name" value="DUF3284"/>
</dbReference>
<dbReference type="Proteomes" id="UP000504756">
    <property type="component" value="Unassembled WGS sequence"/>
</dbReference>
<dbReference type="EMBL" id="FOTJ01000001">
    <property type="protein sequence ID" value="SFL06415.1"/>
    <property type="molecule type" value="Genomic_DNA"/>
</dbReference>
<gene>
    <name evidence="1" type="primary">ybhC</name>
    <name evidence="1" type="ORF">ikelab_02890</name>
    <name evidence="2" type="ORF">SAMN05216438_10155</name>
</gene>